<dbReference type="Pfam" id="PF00059">
    <property type="entry name" value="Lectin_C"/>
    <property type="match status" value="1"/>
</dbReference>
<dbReference type="AlphaFoldDB" id="A0A7R8WGI4"/>
<sequence>MTSVWCTALVIFAFLNLISANEEREWPECPYPMFPVGEKCYSFHKEWSEDFLTWDEAQRYCNGLYQGSQLAQFETATELQDVKAFLNQAMGRGCYDDWDGARTIWIGGVTYDDSEFVWADGTPIEVTDWKPGKPDGLFEERAIGLDCDERFLWEDWSLTWHNPFICDWPN</sequence>
<dbReference type="InterPro" id="IPR001304">
    <property type="entry name" value="C-type_lectin-like"/>
</dbReference>
<reference evidence="1" key="1">
    <citation type="submission" date="2020-11" db="EMBL/GenBank/DDBJ databases">
        <authorList>
            <person name="Tran Van P."/>
        </authorList>
    </citation>
    <scope>NUCLEOTIDE SEQUENCE</scope>
</reference>
<dbReference type="CDD" id="cd00037">
    <property type="entry name" value="CLECT"/>
    <property type="match status" value="1"/>
</dbReference>
<name>A0A7R8WGI4_9CRUS</name>
<accession>A0A7R8WGI4</accession>
<gene>
    <name evidence="1" type="ORF">CTOB1V02_LOCUS7836</name>
</gene>
<dbReference type="PANTHER" id="PTHR22803">
    <property type="entry name" value="MANNOSE, PHOSPHOLIPASE, LECTIN RECEPTOR RELATED"/>
    <property type="match status" value="1"/>
</dbReference>
<protein>
    <submittedName>
        <fullName evidence="1">Uncharacterized protein</fullName>
    </submittedName>
</protein>
<dbReference type="SUPFAM" id="SSF56436">
    <property type="entry name" value="C-type lectin-like"/>
    <property type="match status" value="1"/>
</dbReference>
<dbReference type="OrthoDB" id="6512817at2759"/>
<dbReference type="EMBL" id="OB662383">
    <property type="protein sequence ID" value="CAD7229971.1"/>
    <property type="molecule type" value="Genomic_DNA"/>
</dbReference>
<dbReference type="InterPro" id="IPR016187">
    <property type="entry name" value="CTDL_fold"/>
</dbReference>
<proteinExistence type="predicted"/>
<dbReference type="InterPro" id="IPR016186">
    <property type="entry name" value="C-type_lectin-like/link_sf"/>
</dbReference>
<dbReference type="InterPro" id="IPR050111">
    <property type="entry name" value="C-type_lectin/snaclec_domain"/>
</dbReference>
<dbReference type="Gene3D" id="3.10.100.10">
    <property type="entry name" value="Mannose-Binding Protein A, subunit A"/>
    <property type="match status" value="1"/>
</dbReference>
<organism evidence="1">
    <name type="scientific">Cyprideis torosa</name>
    <dbReference type="NCBI Taxonomy" id="163714"/>
    <lineage>
        <taxon>Eukaryota</taxon>
        <taxon>Metazoa</taxon>
        <taxon>Ecdysozoa</taxon>
        <taxon>Arthropoda</taxon>
        <taxon>Crustacea</taxon>
        <taxon>Oligostraca</taxon>
        <taxon>Ostracoda</taxon>
        <taxon>Podocopa</taxon>
        <taxon>Podocopida</taxon>
        <taxon>Cytherocopina</taxon>
        <taxon>Cytheroidea</taxon>
        <taxon>Cytherideidae</taxon>
        <taxon>Cyprideis</taxon>
    </lineage>
</organism>
<dbReference type="PROSITE" id="PS50041">
    <property type="entry name" value="C_TYPE_LECTIN_2"/>
    <property type="match status" value="1"/>
</dbReference>
<evidence type="ECO:0000313" key="1">
    <source>
        <dbReference type="EMBL" id="CAD7229971.1"/>
    </source>
</evidence>
<dbReference type="SMART" id="SM00034">
    <property type="entry name" value="CLECT"/>
    <property type="match status" value="1"/>
</dbReference>